<dbReference type="SUPFAM" id="SSF49842">
    <property type="entry name" value="TNF-like"/>
    <property type="match status" value="1"/>
</dbReference>
<dbReference type="Pfam" id="PF00386">
    <property type="entry name" value="C1q"/>
    <property type="match status" value="1"/>
</dbReference>
<feature type="region of interest" description="Disordered" evidence="11">
    <location>
        <begin position="80"/>
        <end position="119"/>
    </location>
</feature>
<evidence type="ECO:0000256" key="12">
    <source>
        <dbReference type="SAM" id="SignalP"/>
    </source>
</evidence>
<dbReference type="KEGG" id="kmr:108249495"/>
<organism evidence="14 15">
    <name type="scientific">Kryptolebias marmoratus</name>
    <name type="common">Mangrove killifish</name>
    <name type="synonym">Rivulus marmoratus</name>
    <dbReference type="NCBI Taxonomy" id="37003"/>
    <lineage>
        <taxon>Eukaryota</taxon>
        <taxon>Metazoa</taxon>
        <taxon>Chordata</taxon>
        <taxon>Craniata</taxon>
        <taxon>Vertebrata</taxon>
        <taxon>Euteleostomi</taxon>
        <taxon>Actinopterygii</taxon>
        <taxon>Neopterygii</taxon>
        <taxon>Teleostei</taxon>
        <taxon>Neoteleostei</taxon>
        <taxon>Acanthomorphata</taxon>
        <taxon>Ovalentaria</taxon>
        <taxon>Atherinomorphae</taxon>
        <taxon>Cyprinodontiformes</taxon>
        <taxon>Rivulidae</taxon>
        <taxon>Kryptolebias</taxon>
    </lineage>
</organism>
<feature type="signal peptide" evidence="12">
    <location>
        <begin position="1"/>
        <end position="24"/>
    </location>
</feature>
<dbReference type="GO" id="GO:0005581">
    <property type="term" value="C:collagen trimer"/>
    <property type="evidence" value="ECO:0007669"/>
    <property type="project" value="UniProtKB-KW"/>
</dbReference>
<dbReference type="InterPro" id="IPR008983">
    <property type="entry name" value="Tumour_necrosis_fac-like_dom"/>
</dbReference>
<evidence type="ECO:0000256" key="9">
    <source>
        <dbReference type="ARBA" id="ARBA00023180"/>
    </source>
</evidence>
<evidence type="ECO:0000256" key="3">
    <source>
        <dbReference type="ARBA" id="ARBA00022530"/>
    </source>
</evidence>
<dbReference type="Gene3D" id="2.60.120.40">
    <property type="match status" value="1"/>
</dbReference>
<dbReference type="CTD" id="712"/>
<dbReference type="PRINTS" id="PR00007">
    <property type="entry name" value="COMPLEMNTC1Q"/>
</dbReference>
<dbReference type="RefSeq" id="XP_017294414.3">
    <property type="nucleotide sequence ID" value="XM_017438925.3"/>
</dbReference>
<keyword evidence="9" id="KW-0325">Glycoprotein</keyword>
<dbReference type="Proteomes" id="UP000264800">
    <property type="component" value="Unplaced"/>
</dbReference>
<dbReference type="SMART" id="SM00110">
    <property type="entry name" value="C1Q"/>
    <property type="match status" value="1"/>
</dbReference>
<evidence type="ECO:0000256" key="8">
    <source>
        <dbReference type="ARBA" id="ARBA00023157"/>
    </source>
</evidence>
<name>A0A3Q3AW94_KRYMA</name>
<sequence length="256" mass="26713">MGAHQNLAVLVGVASLLWNAGCDAGCQGTDGHKGVDGAPGRDGLPGVKGQKGEPAVMADGPVDPVSLQRLKGDMGNPGPPGAMGLKGYQGDTGAAGPIGPQGPRGAAGKNTGAGKDNSDQEAQYSAFSAIRNESSYPAVSQPITFQTAAVNRPGDFSIATGHFTCRVPGYYYFSFHSVAKTSLCLGLASDSRDDKLVFCDYSSRMHDQMLSGGAVLQLAAGERVWLESFNDKQTAADKQDRREKQIIFNGLLLFSD</sequence>
<keyword evidence="2" id="KW-0964">Secreted</keyword>
<evidence type="ECO:0000313" key="14">
    <source>
        <dbReference type="Ensembl" id="ENSKMAP00000021358.1"/>
    </source>
</evidence>
<dbReference type="GO" id="GO:0006958">
    <property type="term" value="P:complement activation, classical pathway"/>
    <property type="evidence" value="ECO:0007669"/>
    <property type="project" value="UniProtKB-KW"/>
</dbReference>
<dbReference type="PANTHER" id="PTHR15427:SF26">
    <property type="entry name" value="COMPLEMENT C1Q SUBCOMPONENT SUBUNIT A"/>
    <property type="match status" value="1"/>
</dbReference>
<dbReference type="GeneID" id="108249495"/>
<evidence type="ECO:0000256" key="11">
    <source>
        <dbReference type="SAM" id="MobiDB-lite"/>
    </source>
</evidence>
<dbReference type="InterPro" id="IPR050392">
    <property type="entry name" value="Collagen/C1q_domain"/>
</dbReference>
<evidence type="ECO:0000259" key="13">
    <source>
        <dbReference type="PROSITE" id="PS50871"/>
    </source>
</evidence>
<reference evidence="14" key="1">
    <citation type="submission" date="2025-08" db="UniProtKB">
        <authorList>
            <consortium name="Ensembl"/>
        </authorList>
    </citation>
    <scope>IDENTIFICATION</scope>
</reference>
<dbReference type="PANTHER" id="PTHR15427">
    <property type="entry name" value="EMILIN ELASTIN MICROFIBRIL INTERFACE-LOCATED PROTEIN ELASTIN MICROFIBRIL INTERFACER"/>
    <property type="match status" value="1"/>
</dbReference>
<dbReference type="RefSeq" id="XP_037831090.1">
    <property type="nucleotide sequence ID" value="XM_037975162.1"/>
</dbReference>
<dbReference type="STRING" id="37003.ENSKMAP00000021358"/>
<dbReference type="PROSITE" id="PS50871">
    <property type="entry name" value="C1Q"/>
    <property type="match status" value="1"/>
</dbReference>
<keyword evidence="12" id="KW-0732">Signal</keyword>
<reference evidence="14" key="2">
    <citation type="submission" date="2025-09" db="UniProtKB">
        <authorList>
            <consortium name="Ensembl"/>
        </authorList>
    </citation>
    <scope>IDENTIFICATION</scope>
</reference>
<evidence type="ECO:0000256" key="5">
    <source>
        <dbReference type="ARBA" id="ARBA00022737"/>
    </source>
</evidence>
<dbReference type="GeneTree" id="ENSGT00940000162143"/>
<evidence type="ECO:0000256" key="4">
    <source>
        <dbReference type="ARBA" id="ARBA00022588"/>
    </source>
</evidence>
<comment type="subcellular location">
    <subcellularLocation>
        <location evidence="1">Secreted</location>
        <location evidence="1">Extracellular space</location>
        <location evidence="1">Extracellular matrix</location>
    </subcellularLocation>
</comment>
<evidence type="ECO:0000256" key="1">
    <source>
        <dbReference type="ARBA" id="ARBA00004498"/>
    </source>
</evidence>
<keyword evidence="4" id="KW-0399">Innate immunity</keyword>
<keyword evidence="10" id="KW-0379">Hydroxylation</keyword>
<dbReference type="InterPro" id="IPR001073">
    <property type="entry name" value="C1q_dom"/>
</dbReference>
<keyword evidence="6" id="KW-0391">Immunity</keyword>
<keyword evidence="15" id="KW-1185">Reference proteome</keyword>
<keyword evidence="3" id="KW-0272">Extracellular matrix</keyword>
<evidence type="ECO:0000256" key="7">
    <source>
        <dbReference type="ARBA" id="ARBA00022875"/>
    </source>
</evidence>
<evidence type="ECO:0000256" key="6">
    <source>
        <dbReference type="ARBA" id="ARBA00022859"/>
    </source>
</evidence>
<dbReference type="Ensembl" id="ENSKMAT00000021637.1">
    <property type="protein sequence ID" value="ENSKMAP00000021358.1"/>
    <property type="gene ID" value="ENSKMAG00000015890.1"/>
</dbReference>
<keyword evidence="7" id="KW-0180">Complement pathway</keyword>
<dbReference type="GO" id="GO:0045087">
    <property type="term" value="P:innate immune response"/>
    <property type="evidence" value="ECO:0007669"/>
    <property type="project" value="UniProtKB-KW"/>
</dbReference>
<accession>A0A3Q3AW94</accession>
<evidence type="ECO:0000256" key="10">
    <source>
        <dbReference type="ARBA" id="ARBA00023278"/>
    </source>
</evidence>
<dbReference type="AlphaFoldDB" id="A0A3Q3AW94"/>
<keyword evidence="8" id="KW-1015">Disulfide bond</keyword>
<protein>
    <submittedName>
        <fullName evidence="14">Complement C1q A chain</fullName>
    </submittedName>
</protein>
<feature type="chain" id="PRO_5018634519" evidence="12">
    <location>
        <begin position="25"/>
        <end position="256"/>
    </location>
</feature>
<proteinExistence type="predicted"/>
<feature type="domain" description="C1q" evidence="13">
    <location>
        <begin position="120"/>
        <end position="256"/>
    </location>
</feature>
<evidence type="ECO:0000256" key="2">
    <source>
        <dbReference type="ARBA" id="ARBA00022525"/>
    </source>
</evidence>
<dbReference type="OMA" id="RNITTYP"/>
<feature type="region of interest" description="Disordered" evidence="11">
    <location>
        <begin position="30"/>
        <end position="63"/>
    </location>
</feature>
<keyword evidence="5" id="KW-0677">Repeat</keyword>
<dbReference type="OrthoDB" id="6343173at2759"/>
<evidence type="ECO:0000313" key="15">
    <source>
        <dbReference type="Proteomes" id="UP000264800"/>
    </source>
</evidence>